<dbReference type="PANTHER" id="PTHR31595:SF57">
    <property type="entry name" value="OS04G0481900 PROTEIN"/>
    <property type="match status" value="1"/>
</dbReference>
<feature type="transmembrane region" description="Helical" evidence="8">
    <location>
        <begin position="330"/>
        <end position="351"/>
    </location>
</feature>
<evidence type="ECO:0000256" key="2">
    <source>
        <dbReference type="ARBA" id="ARBA00005179"/>
    </source>
</evidence>
<evidence type="ECO:0000256" key="7">
    <source>
        <dbReference type="ARBA" id="ARBA00023136"/>
    </source>
</evidence>
<keyword evidence="4" id="KW-0808">Transferase</keyword>
<keyword evidence="6 8" id="KW-1133">Transmembrane helix</keyword>
<evidence type="ECO:0000256" key="4">
    <source>
        <dbReference type="ARBA" id="ARBA00022679"/>
    </source>
</evidence>
<gene>
    <name evidence="10" type="ORF">FISHEDRAFT_66353</name>
</gene>
<feature type="transmembrane region" description="Helical" evidence="8">
    <location>
        <begin position="290"/>
        <end position="318"/>
    </location>
</feature>
<organism evidence="10 11">
    <name type="scientific">Fistulina hepatica ATCC 64428</name>
    <dbReference type="NCBI Taxonomy" id="1128425"/>
    <lineage>
        <taxon>Eukaryota</taxon>
        <taxon>Fungi</taxon>
        <taxon>Dikarya</taxon>
        <taxon>Basidiomycota</taxon>
        <taxon>Agaricomycotina</taxon>
        <taxon>Agaricomycetes</taxon>
        <taxon>Agaricomycetidae</taxon>
        <taxon>Agaricales</taxon>
        <taxon>Fistulinaceae</taxon>
        <taxon>Fistulina</taxon>
    </lineage>
</organism>
<feature type="transmembrane region" description="Helical" evidence="8">
    <location>
        <begin position="221"/>
        <end position="243"/>
    </location>
</feature>
<dbReference type="AlphaFoldDB" id="A0A0D7A6M8"/>
<dbReference type="GO" id="GO:0008374">
    <property type="term" value="F:O-acyltransferase activity"/>
    <property type="evidence" value="ECO:0007669"/>
    <property type="project" value="InterPro"/>
</dbReference>
<evidence type="ECO:0000313" key="10">
    <source>
        <dbReference type="EMBL" id="KIY46682.1"/>
    </source>
</evidence>
<dbReference type="InterPro" id="IPR032805">
    <property type="entry name" value="Wax_synthase_dom"/>
</dbReference>
<evidence type="ECO:0000256" key="5">
    <source>
        <dbReference type="ARBA" id="ARBA00022692"/>
    </source>
</evidence>
<dbReference type="GO" id="GO:0006629">
    <property type="term" value="P:lipid metabolic process"/>
    <property type="evidence" value="ECO:0007669"/>
    <property type="project" value="InterPro"/>
</dbReference>
<dbReference type="Pfam" id="PF13813">
    <property type="entry name" value="MBOAT_2"/>
    <property type="match status" value="1"/>
</dbReference>
<evidence type="ECO:0000256" key="3">
    <source>
        <dbReference type="ARBA" id="ARBA00007282"/>
    </source>
</evidence>
<dbReference type="InterPro" id="IPR044851">
    <property type="entry name" value="Wax_synthase"/>
</dbReference>
<reference evidence="10 11" key="1">
    <citation type="journal article" date="2015" name="Fungal Genet. Biol.">
        <title>Evolution of novel wood decay mechanisms in Agaricales revealed by the genome sequences of Fistulina hepatica and Cylindrobasidium torrendii.</title>
        <authorList>
            <person name="Floudas D."/>
            <person name="Held B.W."/>
            <person name="Riley R."/>
            <person name="Nagy L.G."/>
            <person name="Koehler G."/>
            <person name="Ransdell A.S."/>
            <person name="Younus H."/>
            <person name="Chow J."/>
            <person name="Chiniquy J."/>
            <person name="Lipzen A."/>
            <person name="Tritt A."/>
            <person name="Sun H."/>
            <person name="Haridas S."/>
            <person name="LaButti K."/>
            <person name="Ohm R.A."/>
            <person name="Kues U."/>
            <person name="Blanchette R.A."/>
            <person name="Grigoriev I.V."/>
            <person name="Minto R.E."/>
            <person name="Hibbett D.S."/>
        </authorList>
    </citation>
    <scope>NUCLEOTIDE SEQUENCE [LARGE SCALE GENOMIC DNA]</scope>
    <source>
        <strain evidence="10 11">ATCC 64428</strain>
    </source>
</reference>
<sequence length="417" mass="45980">MASYDWMSIYDGACLAIRTPKPDPPKCIPATSPEILVPFICHVPFIYLAYLARRPNTYLMRLSLLPIALGGVVGSAFNLFPGLASEIMVARCLQYAFTKEGMVKIGEVAPGVTGTKDKNGPNGDARTPTRRPSWIPSGLYDALELLFNCRGIGWKFGEGVYVPKEDRPLERGAFLRSTFLRFVWNFFLLDVCETVVKLIPGIGSPSGGSIFLPYLPVVPRYVFALTLTFTVAGLIIVGFYLIYDLVTLIGVGLLGSDPASFPPLFDYPFSATSMHELWAKRWHQVVRSTFLVYGGNLGTFIGGNIGGVFGTFLASGLFHDISMFEMGGTVTFVPALFFTAQAPILMLELLWKRVTGKRVDGTWGWLWVLTCMAVCGQFVVSEWLEQGLGGKMIIPPPLGIVRLTVNYLIEQWLARSN</sequence>
<dbReference type="EMBL" id="KN882025">
    <property type="protein sequence ID" value="KIY46682.1"/>
    <property type="molecule type" value="Genomic_DNA"/>
</dbReference>
<feature type="transmembrane region" description="Helical" evidence="8">
    <location>
        <begin position="363"/>
        <end position="380"/>
    </location>
</feature>
<evidence type="ECO:0000256" key="6">
    <source>
        <dbReference type="ARBA" id="ARBA00022989"/>
    </source>
</evidence>
<evidence type="ECO:0000259" key="9">
    <source>
        <dbReference type="Pfam" id="PF13813"/>
    </source>
</evidence>
<protein>
    <recommendedName>
        <fullName evidence="9">Wax synthase domain-containing protein</fullName>
    </recommendedName>
</protein>
<proteinExistence type="inferred from homology"/>
<evidence type="ECO:0000256" key="8">
    <source>
        <dbReference type="SAM" id="Phobius"/>
    </source>
</evidence>
<keyword evidence="5 8" id="KW-0812">Transmembrane</keyword>
<keyword evidence="7 8" id="KW-0472">Membrane</keyword>
<name>A0A0D7A6M8_9AGAR</name>
<dbReference type="Proteomes" id="UP000054144">
    <property type="component" value="Unassembled WGS sequence"/>
</dbReference>
<feature type="domain" description="Wax synthase" evidence="9">
    <location>
        <begin position="262"/>
        <end position="338"/>
    </location>
</feature>
<dbReference type="PANTHER" id="PTHR31595">
    <property type="entry name" value="LONG-CHAIN-ALCOHOL O-FATTY-ACYLTRANSFERASE 3-RELATED"/>
    <property type="match status" value="1"/>
</dbReference>
<comment type="similarity">
    <text evidence="3">Belongs to the wax synthase family.</text>
</comment>
<keyword evidence="11" id="KW-1185">Reference proteome</keyword>
<comment type="pathway">
    <text evidence="2">Secondary metabolite biosynthesis.</text>
</comment>
<comment type="subcellular location">
    <subcellularLocation>
        <location evidence="1">Membrane</location>
        <topology evidence="1">Multi-pass membrane protein</topology>
    </subcellularLocation>
</comment>
<feature type="transmembrane region" description="Helical" evidence="8">
    <location>
        <begin position="35"/>
        <end position="52"/>
    </location>
</feature>
<evidence type="ECO:0000313" key="11">
    <source>
        <dbReference type="Proteomes" id="UP000054144"/>
    </source>
</evidence>
<evidence type="ECO:0000256" key="1">
    <source>
        <dbReference type="ARBA" id="ARBA00004141"/>
    </source>
</evidence>
<dbReference type="GO" id="GO:0016020">
    <property type="term" value="C:membrane"/>
    <property type="evidence" value="ECO:0007669"/>
    <property type="project" value="UniProtKB-SubCell"/>
</dbReference>
<accession>A0A0D7A6M8</accession>
<dbReference type="OrthoDB" id="1077582at2759"/>
<feature type="transmembrane region" description="Helical" evidence="8">
    <location>
        <begin position="64"/>
        <end position="84"/>
    </location>
</feature>